<accession>A0A2H0TPM4</accession>
<evidence type="ECO:0000313" key="1">
    <source>
        <dbReference type="EMBL" id="PIR74110.1"/>
    </source>
</evidence>
<sequence length="458" mass="51763">MFKIKHFPIFLLLLTVITIGQGCKGLSPEQVAAVQPVTIRYWTVFNDIGTLRQFAEQYKQIRPYVTIDIRQVRYEEFGNLFVNALADDVAPDIISVHNRWLRQYQPRLSPMPPQVTVANYFIQGKYVKEPVVQFETRALPNQNSIRTDYVSAIAEDIIINGQTYGLPMAMDTMALYYNKEILDRAGIAVPPATWEELLESVKKTTIFDDNGAIVQSGIPMGTGSNIDNAPDILALLMLQKGVDVMRNGNVTFANNVRELGESHPAFEALRFYTDFARDSKEVYTWNNELGDGLTEFIRGKTAFYIGYAFDQPRIRARAPQMRLGVLPIPQLDETRPVNIANYWVESVVAKSKHQQIAWDFVRFITSPENVQAYVNATGQPSPLRTQIRQQVEDPALGAFASAALTAKNWYIGRNVDVANQAFRDLIDGYLEPVPERSSQTQRDSTLLTNTARTIQQTL</sequence>
<gene>
    <name evidence="1" type="ORF">COU35_04095</name>
</gene>
<dbReference type="PANTHER" id="PTHR43649:SF12">
    <property type="entry name" value="DIACETYLCHITOBIOSE BINDING PROTEIN DASA"/>
    <property type="match status" value="1"/>
</dbReference>
<name>A0A2H0TPM4_9BACT</name>
<dbReference type="InterPro" id="IPR050490">
    <property type="entry name" value="Bact_solute-bd_prot1"/>
</dbReference>
<dbReference type="EMBL" id="PFCB01000029">
    <property type="protein sequence ID" value="PIR74110.1"/>
    <property type="molecule type" value="Genomic_DNA"/>
</dbReference>
<reference evidence="2" key="1">
    <citation type="submission" date="2017-09" db="EMBL/GenBank/DDBJ databases">
        <title>Depth-based differentiation of microbial function through sediment-hosted aquifers and enrichment of novel symbionts in the deep terrestrial subsurface.</title>
        <authorList>
            <person name="Probst A.J."/>
            <person name="Ladd B."/>
            <person name="Jarett J.K."/>
            <person name="Geller-Mcgrath D.E."/>
            <person name="Sieber C.M.K."/>
            <person name="Emerson J.B."/>
            <person name="Anantharaman K."/>
            <person name="Thomas B.C."/>
            <person name="Malmstrom R."/>
            <person name="Stieglmeier M."/>
            <person name="Klingl A."/>
            <person name="Woyke T."/>
            <person name="Ryan C.M."/>
            <person name="Banfield J.F."/>
        </authorList>
    </citation>
    <scope>NUCLEOTIDE SEQUENCE [LARGE SCALE GENOMIC DNA]</scope>
</reference>
<protein>
    <recommendedName>
        <fullName evidence="3">Sugar ABC transporter substrate-binding protein</fullName>
    </recommendedName>
</protein>
<dbReference type="Pfam" id="PF13416">
    <property type="entry name" value="SBP_bac_8"/>
    <property type="match status" value="1"/>
</dbReference>
<dbReference type="PROSITE" id="PS51257">
    <property type="entry name" value="PROKAR_LIPOPROTEIN"/>
    <property type="match status" value="1"/>
</dbReference>
<dbReference type="AlphaFoldDB" id="A0A2H0TPM4"/>
<comment type="caution">
    <text evidence="1">The sequence shown here is derived from an EMBL/GenBank/DDBJ whole genome shotgun (WGS) entry which is preliminary data.</text>
</comment>
<dbReference type="Proteomes" id="UP000230154">
    <property type="component" value="Unassembled WGS sequence"/>
</dbReference>
<evidence type="ECO:0000313" key="2">
    <source>
        <dbReference type="Proteomes" id="UP000230154"/>
    </source>
</evidence>
<dbReference type="InterPro" id="IPR006059">
    <property type="entry name" value="SBP"/>
</dbReference>
<dbReference type="SUPFAM" id="SSF53850">
    <property type="entry name" value="Periplasmic binding protein-like II"/>
    <property type="match status" value="1"/>
</dbReference>
<proteinExistence type="predicted"/>
<dbReference type="PANTHER" id="PTHR43649">
    <property type="entry name" value="ARABINOSE-BINDING PROTEIN-RELATED"/>
    <property type="match status" value="1"/>
</dbReference>
<evidence type="ECO:0008006" key="3">
    <source>
        <dbReference type="Google" id="ProtNLM"/>
    </source>
</evidence>
<dbReference type="Gene3D" id="3.40.190.10">
    <property type="entry name" value="Periplasmic binding protein-like II"/>
    <property type="match status" value="1"/>
</dbReference>
<organism evidence="1 2">
    <name type="scientific">Candidatus Magasanikbacteria bacterium CG10_big_fil_rev_8_21_14_0_10_47_10</name>
    <dbReference type="NCBI Taxonomy" id="1974652"/>
    <lineage>
        <taxon>Bacteria</taxon>
        <taxon>Candidatus Magasanikiibacteriota</taxon>
    </lineage>
</organism>